<comment type="caution">
    <text evidence="2">The sequence shown here is derived from an EMBL/GenBank/DDBJ whole genome shotgun (WGS) entry which is preliminary data.</text>
</comment>
<sequence>MRPQQIARGFAGALGLGMAFALPAHSTVVFSEIEPLHEYRFMTDRTYVDEKGETHPLYEVRKPAKGNIYLHVTADVATPS</sequence>
<evidence type="ECO:0008006" key="4">
    <source>
        <dbReference type="Google" id="ProtNLM"/>
    </source>
</evidence>
<proteinExistence type="predicted"/>
<evidence type="ECO:0000256" key="1">
    <source>
        <dbReference type="SAM" id="SignalP"/>
    </source>
</evidence>
<accession>A0A956M2J5</accession>
<keyword evidence="1" id="KW-0732">Signal</keyword>
<feature type="non-terminal residue" evidence="2">
    <location>
        <position position="80"/>
    </location>
</feature>
<organism evidence="2 3">
    <name type="scientific">Eiseniibacteriota bacterium</name>
    <dbReference type="NCBI Taxonomy" id="2212470"/>
    <lineage>
        <taxon>Bacteria</taxon>
        <taxon>Candidatus Eiseniibacteriota</taxon>
    </lineage>
</organism>
<dbReference type="Proteomes" id="UP000697710">
    <property type="component" value="Unassembled WGS sequence"/>
</dbReference>
<protein>
    <recommendedName>
        <fullName evidence="4">Alpha/beta hydrolase</fullName>
    </recommendedName>
</protein>
<feature type="signal peptide" evidence="1">
    <location>
        <begin position="1"/>
        <end position="26"/>
    </location>
</feature>
<gene>
    <name evidence="2" type="ORF">KC729_15045</name>
</gene>
<reference evidence="2" key="2">
    <citation type="journal article" date="2021" name="Microbiome">
        <title>Successional dynamics and alternative stable states in a saline activated sludge microbial community over 9 years.</title>
        <authorList>
            <person name="Wang Y."/>
            <person name="Ye J."/>
            <person name="Ju F."/>
            <person name="Liu L."/>
            <person name="Boyd J.A."/>
            <person name="Deng Y."/>
            <person name="Parks D.H."/>
            <person name="Jiang X."/>
            <person name="Yin X."/>
            <person name="Woodcroft B.J."/>
            <person name="Tyson G.W."/>
            <person name="Hugenholtz P."/>
            <person name="Polz M.F."/>
            <person name="Zhang T."/>
        </authorList>
    </citation>
    <scope>NUCLEOTIDE SEQUENCE</scope>
    <source>
        <strain evidence="2">HKST-UBA01</strain>
    </source>
</reference>
<dbReference type="EMBL" id="JAGQHR010000544">
    <property type="protein sequence ID" value="MCA9729007.1"/>
    <property type="molecule type" value="Genomic_DNA"/>
</dbReference>
<dbReference type="AlphaFoldDB" id="A0A956M2J5"/>
<name>A0A956M2J5_UNCEI</name>
<reference evidence="2" key="1">
    <citation type="submission" date="2020-04" db="EMBL/GenBank/DDBJ databases">
        <authorList>
            <person name="Zhang T."/>
        </authorList>
    </citation>
    <scope>NUCLEOTIDE SEQUENCE</scope>
    <source>
        <strain evidence="2">HKST-UBA01</strain>
    </source>
</reference>
<feature type="chain" id="PRO_5037648778" description="Alpha/beta hydrolase" evidence="1">
    <location>
        <begin position="27"/>
        <end position="80"/>
    </location>
</feature>
<evidence type="ECO:0000313" key="2">
    <source>
        <dbReference type="EMBL" id="MCA9729007.1"/>
    </source>
</evidence>
<evidence type="ECO:0000313" key="3">
    <source>
        <dbReference type="Proteomes" id="UP000697710"/>
    </source>
</evidence>